<evidence type="ECO:0000259" key="3">
    <source>
        <dbReference type="Pfam" id="PF15998"/>
    </source>
</evidence>
<dbReference type="EMBL" id="JBAMIC010000003">
    <property type="protein sequence ID" value="KAK7110447.1"/>
    <property type="molecule type" value="Genomic_DNA"/>
</dbReference>
<evidence type="ECO:0000313" key="4">
    <source>
        <dbReference type="EMBL" id="KAK7110447.1"/>
    </source>
</evidence>
<feature type="transmembrane region" description="Helical" evidence="2">
    <location>
        <begin position="33"/>
        <end position="52"/>
    </location>
</feature>
<dbReference type="Proteomes" id="UP001374579">
    <property type="component" value="Unassembled WGS sequence"/>
</dbReference>
<name>A0AAN9GJ74_9CAEN</name>
<dbReference type="PANTHER" id="PTHR36299">
    <property type="entry name" value="AGAP008005-PA"/>
    <property type="match status" value="1"/>
</dbReference>
<organism evidence="4 5">
    <name type="scientific">Littorina saxatilis</name>
    <dbReference type="NCBI Taxonomy" id="31220"/>
    <lineage>
        <taxon>Eukaryota</taxon>
        <taxon>Metazoa</taxon>
        <taxon>Spiralia</taxon>
        <taxon>Lophotrochozoa</taxon>
        <taxon>Mollusca</taxon>
        <taxon>Gastropoda</taxon>
        <taxon>Caenogastropoda</taxon>
        <taxon>Littorinimorpha</taxon>
        <taxon>Littorinoidea</taxon>
        <taxon>Littorinidae</taxon>
        <taxon>Littorina</taxon>
    </lineage>
</organism>
<feature type="domain" description="DUF4773" evidence="3">
    <location>
        <begin position="261"/>
        <end position="380"/>
    </location>
</feature>
<evidence type="ECO:0000256" key="1">
    <source>
        <dbReference type="SAM" id="MobiDB-lite"/>
    </source>
</evidence>
<accession>A0AAN9GJ74</accession>
<sequence length="401" mass="45196">MWLSRQGTTLQRQSRDANINMAGLRFRRRTKRLFFVLLVACLFWLMYLLSSLPTKGDTMSFPGNVFNGPSGHKGSPEKSVSRQYFTTTYKLVHKVEPVKNVLDAPKPPSAGAGFAAEGHEDKLLNPSVVGVGSKAEKDTGSQSESKKGDMDMRAIGSLIKNKTLELGVKLKNKTLEMGEKVKNKTLEQLAVIGMKPKHMPQLVFVPFKWNLTVSFDDIGEVMKETQFLNKVDPLNLDGPILLSTLNRTANFTYKMPVKFGYCDCFERYCFCCSQIVNKKLHLNSTGCSNFTFMSKTHELDLQFSLDGKPVHQSLISADKSPLLCLGSYPRVADICVHFFNMTFKVNEHYNHQTQLLGCTDLSLNLYNKTIGAFPVDCFQIPGDPGKSHKERKFNMMFNWMP</sequence>
<evidence type="ECO:0000256" key="2">
    <source>
        <dbReference type="SAM" id="Phobius"/>
    </source>
</evidence>
<feature type="region of interest" description="Disordered" evidence="1">
    <location>
        <begin position="127"/>
        <end position="149"/>
    </location>
</feature>
<keyword evidence="2" id="KW-0812">Transmembrane</keyword>
<dbReference type="InterPro" id="IPR031941">
    <property type="entry name" value="DUF4773"/>
</dbReference>
<dbReference type="Pfam" id="PF15998">
    <property type="entry name" value="DUF4773"/>
    <property type="match status" value="1"/>
</dbReference>
<feature type="compositionally biased region" description="Basic and acidic residues" evidence="1">
    <location>
        <begin position="134"/>
        <end position="149"/>
    </location>
</feature>
<dbReference type="PANTHER" id="PTHR36299:SF2">
    <property type="entry name" value="DUF4773 DOMAIN-CONTAINING PROTEIN"/>
    <property type="match status" value="1"/>
</dbReference>
<comment type="caution">
    <text evidence="4">The sequence shown here is derived from an EMBL/GenBank/DDBJ whole genome shotgun (WGS) entry which is preliminary data.</text>
</comment>
<evidence type="ECO:0000313" key="5">
    <source>
        <dbReference type="Proteomes" id="UP001374579"/>
    </source>
</evidence>
<gene>
    <name evidence="4" type="ORF">V1264_014321</name>
</gene>
<reference evidence="4 5" key="1">
    <citation type="submission" date="2024-02" db="EMBL/GenBank/DDBJ databases">
        <title>Chromosome-scale genome assembly of the rough periwinkle Littorina saxatilis.</title>
        <authorList>
            <person name="De Jode A."/>
            <person name="Faria R."/>
            <person name="Formenti G."/>
            <person name="Sims Y."/>
            <person name="Smith T.P."/>
            <person name="Tracey A."/>
            <person name="Wood J.M.D."/>
            <person name="Zagrodzka Z.B."/>
            <person name="Johannesson K."/>
            <person name="Butlin R.K."/>
            <person name="Leder E.H."/>
        </authorList>
    </citation>
    <scope>NUCLEOTIDE SEQUENCE [LARGE SCALE GENOMIC DNA]</scope>
    <source>
        <strain evidence="4">Snail1</strain>
        <tissue evidence="4">Muscle</tissue>
    </source>
</reference>
<protein>
    <recommendedName>
        <fullName evidence="3">DUF4773 domain-containing protein</fullName>
    </recommendedName>
</protein>
<keyword evidence="5" id="KW-1185">Reference proteome</keyword>
<dbReference type="AlphaFoldDB" id="A0AAN9GJ74"/>
<keyword evidence="2" id="KW-1133">Transmembrane helix</keyword>
<proteinExistence type="predicted"/>
<keyword evidence="2" id="KW-0472">Membrane</keyword>